<name>A0A9W9SNM2_9EURO</name>
<proteinExistence type="predicted"/>
<dbReference type="Proteomes" id="UP001147782">
    <property type="component" value="Unassembled WGS sequence"/>
</dbReference>
<keyword evidence="3" id="KW-1185">Reference proteome</keyword>
<dbReference type="RefSeq" id="XP_056559384.1">
    <property type="nucleotide sequence ID" value="XM_056697172.1"/>
</dbReference>
<dbReference type="GeneID" id="81436349"/>
<accession>A0A9W9SNM2</accession>
<dbReference type="OrthoDB" id="9451547at2759"/>
<evidence type="ECO:0000256" key="1">
    <source>
        <dbReference type="SAM" id="Phobius"/>
    </source>
</evidence>
<feature type="transmembrane region" description="Helical" evidence="1">
    <location>
        <begin position="162"/>
        <end position="183"/>
    </location>
</feature>
<reference evidence="2" key="1">
    <citation type="submission" date="2022-11" db="EMBL/GenBank/DDBJ databases">
        <authorList>
            <person name="Petersen C."/>
        </authorList>
    </citation>
    <scope>NUCLEOTIDE SEQUENCE</scope>
    <source>
        <strain evidence="2">IBT 29864</strain>
    </source>
</reference>
<feature type="transmembrane region" description="Helical" evidence="1">
    <location>
        <begin position="387"/>
        <end position="411"/>
    </location>
</feature>
<gene>
    <name evidence="2" type="ORF">N7496_004241</name>
</gene>
<feature type="transmembrane region" description="Helical" evidence="1">
    <location>
        <begin position="352"/>
        <end position="375"/>
    </location>
</feature>
<dbReference type="PANTHER" id="PTHR35043">
    <property type="entry name" value="TRANSCRIPTION FACTOR DOMAIN-CONTAINING PROTEIN"/>
    <property type="match status" value="1"/>
</dbReference>
<evidence type="ECO:0000313" key="2">
    <source>
        <dbReference type="EMBL" id="KAJ5381813.1"/>
    </source>
</evidence>
<reference evidence="2" key="2">
    <citation type="journal article" date="2023" name="IMA Fungus">
        <title>Comparative genomic study of the Penicillium genus elucidates a diverse pangenome and 15 lateral gene transfer events.</title>
        <authorList>
            <person name="Petersen C."/>
            <person name="Sorensen T."/>
            <person name="Nielsen M.R."/>
            <person name="Sondergaard T.E."/>
            <person name="Sorensen J.L."/>
            <person name="Fitzpatrick D.A."/>
            <person name="Frisvad J.C."/>
            <person name="Nielsen K.L."/>
        </authorList>
    </citation>
    <scope>NUCLEOTIDE SEQUENCE</scope>
    <source>
        <strain evidence="2">IBT 29864</strain>
    </source>
</reference>
<evidence type="ECO:0000313" key="3">
    <source>
        <dbReference type="Proteomes" id="UP001147782"/>
    </source>
</evidence>
<feature type="transmembrane region" description="Helical" evidence="1">
    <location>
        <begin position="31"/>
        <end position="51"/>
    </location>
</feature>
<dbReference type="PANTHER" id="PTHR35043:SF8">
    <property type="entry name" value="DUF4220 DOMAIN-CONTAINING PROTEIN"/>
    <property type="match status" value="1"/>
</dbReference>
<protein>
    <submittedName>
        <fullName evidence="2">Uncharacterized protein</fullName>
    </submittedName>
</protein>
<keyword evidence="1" id="KW-0812">Transmembrane</keyword>
<dbReference type="AlphaFoldDB" id="A0A9W9SNM2"/>
<sequence>MVAYDNVPTIASQEIVAGLVQEPNGRGTFSILWACLAVLLLNTWTVLHLNIPPPGERWYRRFVHKCKWFIICAIVPDGMLVNAYAQWRAAKKSVRDMRKFYPWWTISHGYYAEMGGYRILDQSEGLYYNFRAEDLAWLVQQKFIDLPKMPVKDLRDRSKTDAFAKAIACGQSTWFLITILARINQNLPITTLELATVAFIGCTWATYFFWWQKPMDIETFTTITVPRVSVEQLCNLASNTCFSGSHTHWYRPPPPDLIHGWDWFWWQKPMAMTRMEPINVGHRVPAELYELVKDNFTAHIRTSDWYRSAVNECHADEWEGLHHFLVWSIGLVFNGLHLAAWEFHFPTKAESIIWKVTALGMLVVTSMWVPCAYVLRRLGDTSRRKNLVYWAITLFYFLSRMFLMVEVFIGLREQPAATYYSVQWSTYIPHI</sequence>
<feature type="transmembrane region" description="Helical" evidence="1">
    <location>
        <begin position="189"/>
        <end position="210"/>
    </location>
</feature>
<organism evidence="2 3">
    <name type="scientific">Penicillium cataractarum</name>
    <dbReference type="NCBI Taxonomy" id="2100454"/>
    <lineage>
        <taxon>Eukaryota</taxon>
        <taxon>Fungi</taxon>
        <taxon>Dikarya</taxon>
        <taxon>Ascomycota</taxon>
        <taxon>Pezizomycotina</taxon>
        <taxon>Eurotiomycetes</taxon>
        <taxon>Eurotiomycetidae</taxon>
        <taxon>Eurotiales</taxon>
        <taxon>Aspergillaceae</taxon>
        <taxon>Penicillium</taxon>
    </lineage>
</organism>
<keyword evidence="1" id="KW-1133">Transmembrane helix</keyword>
<comment type="caution">
    <text evidence="2">The sequence shown here is derived from an EMBL/GenBank/DDBJ whole genome shotgun (WGS) entry which is preliminary data.</text>
</comment>
<keyword evidence="1" id="KW-0472">Membrane</keyword>
<dbReference type="EMBL" id="JAPZBS010000002">
    <property type="protein sequence ID" value="KAJ5381813.1"/>
    <property type="molecule type" value="Genomic_DNA"/>
</dbReference>
<feature type="transmembrane region" description="Helical" evidence="1">
    <location>
        <begin position="324"/>
        <end position="340"/>
    </location>
</feature>